<evidence type="ECO:0000256" key="2">
    <source>
        <dbReference type="ARBA" id="ARBA00009062"/>
    </source>
</evidence>
<sequence>MNRKESEKKASDLQCSSEHSNILKLNDEACLKELSSPSAFEEFKLILSKLNRENPFSVLFKGKYQLFILNNLYHWQNPFGEFLKTAVVICGANPRKVSEIESNSDEMFSENSGSPLPLPFDSLPLINSTESFSNSIKPLIQNHVLYPLSLNIGRKLLSMCNSADGDIVKKLPILVICHGKNSKPSNFFGSLRYNRNSRFHIINQGLVTKQEQLPRLSTLKEIHLRGFPLSFCNIETSVFARYDFIKYENEQNAALKPVKNACLFMECSWSDSLSVLEPLTDDCFCLAKIKAVGGCFESGAFSLYKELKLIEMLREGLQTGVMTWLNNETDRNILQEVKELINFEKSNPSKNEKSPTLLTEEEICDENSPLETAVIKRRTNLDFIEKLWVILKDCSSTEELIETLTFIYHSFDDFIAQPFIFQKSKSTIATAVKNMKEKLILCPILEPETALKLLYEIGIEKMRRDYVTLFLSLELIPHDCLSYYHQADLLSLEALSCLRKLHTVLELAIVFVKYLSPSKGLLSTFVRNTLKHYSTVPVIDFEHVFSFQIPTGKARQVLDPMRPTIWEISLTSRTKGFMKQSIHCYQTTPVPEHIYAPKNYNPKLMLKTASYTYLTATFLQDDLLLDEE</sequence>
<comment type="subcellular location">
    <subcellularLocation>
        <location evidence="1 9">Chromosome</location>
        <location evidence="1 9">Centromere</location>
        <location evidence="1 9">Kinetochore</location>
    </subcellularLocation>
</comment>
<evidence type="ECO:0000256" key="1">
    <source>
        <dbReference type="ARBA" id="ARBA00004629"/>
    </source>
</evidence>
<proteinExistence type="inferred from homology"/>
<evidence type="ECO:0000256" key="5">
    <source>
        <dbReference type="ARBA" id="ARBA00022776"/>
    </source>
</evidence>
<dbReference type="GO" id="GO:0051301">
    <property type="term" value="P:cell division"/>
    <property type="evidence" value="ECO:0007669"/>
    <property type="project" value="UniProtKB-UniRule"/>
</dbReference>
<dbReference type="EMBL" id="BMAW01077110">
    <property type="protein sequence ID" value="GFU04691.1"/>
    <property type="molecule type" value="Genomic_DNA"/>
</dbReference>
<dbReference type="InterPro" id="IPR018630">
    <property type="entry name" value="Zwilch"/>
</dbReference>
<evidence type="ECO:0000256" key="3">
    <source>
        <dbReference type="ARBA" id="ARBA00022454"/>
    </source>
</evidence>
<evidence type="ECO:0000313" key="11">
    <source>
        <dbReference type="Proteomes" id="UP000887013"/>
    </source>
</evidence>
<protein>
    <recommendedName>
        <fullName evidence="9">Protein zwilch</fullName>
    </recommendedName>
</protein>
<keyword evidence="5 9" id="KW-0498">Mitosis</keyword>
<evidence type="ECO:0000256" key="9">
    <source>
        <dbReference type="RuleBase" id="RU369076"/>
    </source>
</evidence>
<evidence type="ECO:0000256" key="7">
    <source>
        <dbReference type="ARBA" id="ARBA00023306"/>
    </source>
</evidence>
<dbReference type="Gene3D" id="1.10.287.1880">
    <property type="match status" value="1"/>
</dbReference>
<comment type="function">
    <text evidence="9">Essential component of the mitotic checkpoint, which prevents cells from prematurely exiting mitosis. Required for the assembly of the dynein-dynactin and MAD1-MAD2 complexes onto kinetochores. Its function related to the spindle assembly machinery is proposed to depend on its association in the mitotic RZZ complex.</text>
</comment>
<evidence type="ECO:0000313" key="10">
    <source>
        <dbReference type="EMBL" id="GFU04691.1"/>
    </source>
</evidence>
<organism evidence="10 11">
    <name type="scientific">Nephila pilipes</name>
    <name type="common">Giant wood spider</name>
    <name type="synonym">Nephila maculata</name>
    <dbReference type="NCBI Taxonomy" id="299642"/>
    <lineage>
        <taxon>Eukaryota</taxon>
        <taxon>Metazoa</taxon>
        <taxon>Ecdysozoa</taxon>
        <taxon>Arthropoda</taxon>
        <taxon>Chelicerata</taxon>
        <taxon>Arachnida</taxon>
        <taxon>Araneae</taxon>
        <taxon>Araneomorphae</taxon>
        <taxon>Entelegynae</taxon>
        <taxon>Araneoidea</taxon>
        <taxon>Nephilidae</taxon>
        <taxon>Nephila</taxon>
    </lineage>
</organism>
<dbReference type="OrthoDB" id="5556307at2759"/>
<comment type="subunit">
    <text evidence="9">Component of the RZZ complex.</text>
</comment>
<evidence type="ECO:0000256" key="8">
    <source>
        <dbReference type="ARBA" id="ARBA00023328"/>
    </source>
</evidence>
<evidence type="ECO:0000256" key="4">
    <source>
        <dbReference type="ARBA" id="ARBA00022618"/>
    </source>
</evidence>
<dbReference type="GO" id="GO:0034501">
    <property type="term" value="P:protein localization to kinetochore"/>
    <property type="evidence" value="ECO:0007669"/>
    <property type="project" value="UniProtKB-UniRule"/>
</dbReference>
<dbReference type="Gene3D" id="1.20.58.730">
    <property type="match status" value="1"/>
</dbReference>
<keyword evidence="4 9" id="KW-0132">Cell division</keyword>
<reference evidence="10" key="1">
    <citation type="submission" date="2020-08" db="EMBL/GenBank/DDBJ databases">
        <title>Multicomponent nature underlies the extraordinary mechanical properties of spider dragline silk.</title>
        <authorList>
            <person name="Kono N."/>
            <person name="Nakamura H."/>
            <person name="Mori M."/>
            <person name="Yoshida Y."/>
            <person name="Ohtoshi R."/>
            <person name="Malay A.D."/>
            <person name="Moran D.A.P."/>
            <person name="Tomita M."/>
            <person name="Numata K."/>
            <person name="Arakawa K."/>
        </authorList>
    </citation>
    <scope>NUCLEOTIDE SEQUENCE</scope>
</reference>
<accession>A0A8X6UCX9</accession>
<dbReference type="GO" id="GO:0007094">
    <property type="term" value="P:mitotic spindle assembly checkpoint signaling"/>
    <property type="evidence" value="ECO:0007669"/>
    <property type="project" value="UniProtKB-UniRule"/>
</dbReference>
<keyword evidence="8 9" id="KW-0137">Centromere</keyword>
<keyword evidence="6 9" id="KW-0995">Kinetochore</keyword>
<dbReference type="Proteomes" id="UP000887013">
    <property type="component" value="Unassembled WGS sequence"/>
</dbReference>
<keyword evidence="3 9" id="KW-0158">Chromosome</keyword>
<dbReference type="AlphaFoldDB" id="A0A8X6UCX9"/>
<dbReference type="PANTHER" id="PTHR15995">
    <property type="entry name" value="PROTEIN ZWILCH HOMOLOG"/>
    <property type="match status" value="1"/>
</dbReference>
<name>A0A8X6UCX9_NEPPI</name>
<keyword evidence="7 9" id="KW-0131">Cell cycle</keyword>
<evidence type="ECO:0000256" key="6">
    <source>
        <dbReference type="ARBA" id="ARBA00022838"/>
    </source>
</evidence>
<dbReference type="Pfam" id="PF09817">
    <property type="entry name" value="Zwilch"/>
    <property type="match status" value="1"/>
</dbReference>
<dbReference type="PANTHER" id="PTHR15995:SF1">
    <property type="entry name" value="PROTEIN ZWILCH HOMOLOG"/>
    <property type="match status" value="1"/>
</dbReference>
<comment type="caution">
    <text evidence="10">The sequence shown here is derived from an EMBL/GenBank/DDBJ whole genome shotgun (WGS) entry which is preliminary data.</text>
</comment>
<comment type="similarity">
    <text evidence="2 9">Belongs to the ZWILCH family.</text>
</comment>
<dbReference type="GO" id="GO:1990423">
    <property type="term" value="C:RZZ complex"/>
    <property type="evidence" value="ECO:0007669"/>
    <property type="project" value="UniProtKB-UniRule"/>
</dbReference>
<keyword evidence="11" id="KW-1185">Reference proteome</keyword>
<gene>
    <name evidence="10" type="primary">zwilch</name>
    <name evidence="10" type="ORF">NPIL_650611</name>
</gene>